<sequence length="69" mass="7859">MHIRSMDRGNNHEHLQIISGWVKNCLIVTNLQNGTGLCVIWCLLSLNICIIIHSCYICQEKPRPVLQCA</sequence>
<evidence type="ECO:0000313" key="1">
    <source>
        <dbReference type="EMBL" id="JAH92379.1"/>
    </source>
</evidence>
<proteinExistence type="predicted"/>
<organism evidence="1">
    <name type="scientific">Anguilla anguilla</name>
    <name type="common">European freshwater eel</name>
    <name type="synonym">Muraena anguilla</name>
    <dbReference type="NCBI Taxonomy" id="7936"/>
    <lineage>
        <taxon>Eukaryota</taxon>
        <taxon>Metazoa</taxon>
        <taxon>Chordata</taxon>
        <taxon>Craniata</taxon>
        <taxon>Vertebrata</taxon>
        <taxon>Euteleostomi</taxon>
        <taxon>Actinopterygii</taxon>
        <taxon>Neopterygii</taxon>
        <taxon>Teleostei</taxon>
        <taxon>Anguilliformes</taxon>
        <taxon>Anguillidae</taxon>
        <taxon>Anguilla</taxon>
    </lineage>
</organism>
<dbReference type="AlphaFoldDB" id="A0A0E9WPN7"/>
<reference evidence="1" key="2">
    <citation type="journal article" date="2015" name="Fish Shellfish Immunol.">
        <title>Early steps in the European eel (Anguilla anguilla)-Vibrio vulnificus interaction in the gills: Role of the RtxA13 toxin.</title>
        <authorList>
            <person name="Callol A."/>
            <person name="Pajuelo D."/>
            <person name="Ebbesson L."/>
            <person name="Teles M."/>
            <person name="MacKenzie S."/>
            <person name="Amaro C."/>
        </authorList>
    </citation>
    <scope>NUCLEOTIDE SEQUENCE</scope>
</reference>
<name>A0A0E9WPN7_ANGAN</name>
<protein>
    <submittedName>
        <fullName evidence="1">Uncharacterized protein</fullName>
    </submittedName>
</protein>
<dbReference type="EMBL" id="GBXM01016198">
    <property type="protein sequence ID" value="JAH92379.1"/>
    <property type="molecule type" value="Transcribed_RNA"/>
</dbReference>
<accession>A0A0E9WPN7</accession>
<reference evidence="1" key="1">
    <citation type="submission" date="2014-11" db="EMBL/GenBank/DDBJ databases">
        <authorList>
            <person name="Amaro Gonzalez C."/>
        </authorList>
    </citation>
    <scope>NUCLEOTIDE SEQUENCE</scope>
</reference>